<dbReference type="InterPro" id="IPR013826">
    <property type="entry name" value="Topo_IA_cen_sub3"/>
</dbReference>
<dbReference type="EC" id="5.99.1.2" evidence="5"/>
<feature type="domain" description="Topo IA-type catalytic" evidence="4">
    <location>
        <begin position="1"/>
        <end position="271"/>
    </location>
</feature>
<evidence type="ECO:0000259" key="4">
    <source>
        <dbReference type="PROSITE" id="PS52039"/>
    </source>
</evidence>
<dbReference type="InterPro" id="IPR013825">
    <property type="entry name" value="Topo_IA_cen_sub2"/>
</dbReference>
<dbReference type="SMART" id="SM00437">
    <property type="entry name" value="TOP1Ac"/>
    <property type="match status" value="1"/>
</dbReference>
<keyword evidence="3 5" id="KW-0413">Isomerase</keyword>
<evidence type="ECO:0000313" key="5">
    <source>
        <dbReference type="EMBL" id="AIF13573.1"/>
    </source>
</evidence>
<gene>
    <name evidence="5" type="primary">topA</name>
</gene>
<dbReference type="PANTHER" id="PTHR42785:SF1">
    <property type="entry name" value="DNA TOPOISOMERASE"/>
    <property type="match status" value="1"/>
</dbReference>
<dbReference type="InterPro" id="IPR013497">
    <property type="entry name" value="Topo_IA_cen"/>
</dbReference>
<organism evidence="5">
    <name type="scientific">uncultured marine group II/III euryarchaeote KM3_63_B12</name>
    <dbReference type="NCBI Taxonomy" id="1456474"/>
    <lineage>
        <taxon>Archaea</taxon>
        <taxon>Methanobacteriati</taxon>
        <taxon>Methanobacteriota</taxon>
        <taxon>environmental samples</taxon>
    </lineage>
</organism>
<dbReference type="AlphaFoldDB" id="A0A075HI70"/>
<dbReference type="GO" id="GO:0006265">
    <property type="term" value="P:DNA topological change"/>
    <property type="evidence" value="ECO:0007669"/>
    <property type="project" value="InterPro"/>
</dbReference>
<dbReference type="PROSITE" id="PS52039">
    <property type="entry name" value="TOPO_IA_2"/>
    <property type="match status" value="1"/>
</dbReference>
<evidence type="ECO:0000256" key="2">
    <source>
        <dbReference type="ARBA" id="ARBA00023125"/>
    </source>
</evidence>
<dbReference type="SUPFAM" id="SSF56712">
    <property type="entry name" value="Prokaryotic type I DNA topoisomerase"/>
    <property type="match status" value="1"/>
</dbReference>
<dbReference type="GO" id="GO:0003917">
    <property type="term" value="F:DNA topoisomerase type I (single strand cut, ATP-independent) activity"/>
    <property type="evidence" value="ECO:0007669"/>
    <property type="project" value="InterPro"/>
</dbReference>
<dbReference type="Gene3D" id="1.10.290.10">
    <property type="entry name" value="Topoisomerase I, domain 4"/>
    <property type="match status" value="1"/>
</dbReference>
<reference evidence="5" key="1">
    <citation type="journal article" date="2014" name="Genome Biol. Evol.">
        <title>Pangenome evidence for extensive interdomain horizontal transfer affecting lineage core and shell genes in uncultured planktonic thaumarchaeota and euryarchaeota.</title>
        <authorList>
            <person name="Deschamps P."/>
            <person name="Zivanovic Y."/>
            <person name="Moreira D."/>
            <person name="Rodriguez-Valera F."/>
            <person name="Lopez-Garcia P."/>
        </authorList>
    </citation>
    <scope>NUCLEOTIDE SEQUENCE</scope>
</reference>
<proteinExistence type="predicted"/>
<dbReference type="Gene3D" id="2.70.20.10">
    <property type="entry name" value="Topoisomerase I, domain 3"/>
    <property type="match status" value="1"/>
</dbReference>
<dbReference type="InterPro" id="IPR013824">
    <property type="entry name" value="Topo_IA_cen_sub1"/>
</dbReference>
<dbReference type="PRINTS" id="PR00417">
    <property type="entry name" value="PRTPISMRASEI"/>
</dbReference>
<evidence type="ECO:0000256" key="3">
    <source>
        <dbReference type="ARBA" id="ARBA00023235"/>
    </source>
</evidence>
<dbReference type="PANTHER" id="PTHR42785">
    <property type="entry name" value="DNA TOPOISOMERASE, TYPE IA, CORE"/>
    <property type="match status" value="1"/>
</dbReference>
<dbReference type="GO" id="GO:0003677">
    <property type="term" value="F:DNA binding"/>
    <property type="evidence" value="ECO:0007669"/>
    <property type="project" value="UniProtKB-KW"/>
</dbReference>
<keyword evidence="1" id="KW-0799">Topoisomerase</keyword>
<dbReference type="EMBL" id="KF900977">
    <property type="protein sequence ID" value="AIF13573.1"/>
    <property type="molecule type" value="Genomic_DNA"/>
</dbReference>
<keyword evidence="2" id="KW-0238">DNA-binding</keyword>
<dbReference type="InterPro" id="IPR023405">
    <property type="entry name" value="Topo_IA_core_domain"/>
</dbReference>
<dbReference type="Pfam" id="PF01131">
    <property type="entry name" value="Topoisom_bac"/>
    <property type="match status" value="1"/>
</dbReference>
<protein>
    <submittedName>
        <fullName evidence="5">DNA topoisomerase I (TopA)</fullName>
        <ecNumber evidence="5">5.99.1.2</ecNumber>
    </submittedName>
</protein>
<name>A0A075HI70_9EURY</name>
<dbReference type="InterPro" id="IPR000380">
    <property type="entry name" value="Topo_IA"/>
</dbReference>
<accession>A0A075HI70</accession>
<dbReference type="InterPro" id="IPR003602">
    <property type="entry name" value="Topo_IA_DNA-bd_dom"/>
</dbReference>
<sequence>MTYIRTDSTRTNPDARKAVRQFIRDKYGEEHLGKGVVGKDVKSKANVQDAHEAIRPSKPDVLSINASADEKRLYSLIWARFAASQMSQSIRERRELEAMVPDCVKSLRGTASWRTHSGWEAVFDQFNSNVRTTPPAGALEEQANWPIEKNDESPKMVTDHTKPPGRYTESSIVQAMKKVEIGRPSTYVSTILKLTGRGYVESDGGSLKPTNDGRMLWLDVVPFYNNQDEDYGLFTPNFTSKMEGNLDLVENGTQNGPEIWDSFVVQFRGMHNNALDIRKKTATPRQRALIESRLVHLQPELIDEVMSSKTVDEITGDEARVIIDRLKEIGDTVGYPPSEKQSALILKLADQIGIGLDGVLEMAGVSDISALTGGSSGTASELIGTLIEKSKELPATASQVDLIGKLAEQNDKQISELLTIVGARDISELTKNDASTIISKMKGRSRGRRRKKKS</sequence>
<evidence type="ECO:0000256" key="1">
    <source>
        <dbReference type="ARBA" id="ARBA00023029"/>
    </source>
</evidence>
<dbReference type="Gene3D" id="1.10.460.10">
    <property type="entry name" value="Topoisomerase I, domain 2"/>
    <property type="match status" value="1"/>
</dbReference>